<dbReference type="Pfam" id="PF01585">
    <property type="entry name" value="G-patch"/>
    <property type="match status" value="1"/>
</dbReference>
<organism evidence="6">
    <name type="scientific">Diabrotica virgifera virgifera</name>
    <name type="common">western corn rootworm</name>
    <dbReference type="NCBI Taxonomy" id="50390"/>
    <lineage>
        <taxon>Eukaryota</taxon>
        <taxon>Metazoa</taxon>
        <taxon>Ecdysozoa</taxon>
        <taxon>Arthropoda</taxon>
        <taxon>Hexapoda</taxon>
        <taxon>Insecta</taxon>
        <taxon>Pterygota</taxon>
        <taxon>Neoptera</taxon>
        <taxon>Endopterygota</taxon>
        <taxon>Coleoptera</taxon>
        <taxon>Polyphaga</taxon>
        <taxon>Cucujiformia</taxon>
        <taxon>Chrysomeloidea</taxon>
        <taxon>Chrysomelidae</taxon>
        <taxon>Galerucinae</taxon>
        <taxon>Diabroticina</taxon>
        <taxon>Diabroticites</taxon>
        <taxon>Diabrotica</taxon>
    </lineage>
</organism>
<evidence type="ECO:0000259" key="3">
    <source>
        <dbReference type="PROSITE" id="PS50174"/>
    </source>
</evidence>
<dbReference type="FunCoup" id="A0A6P7FT65">
    <property type="interactions" value="249"/>
</dbReference>
<protein>
    <recommendedName>
        <fullName evidence="1">G patch domain-containing protein 4</fullName>
    </recommendedName>
</protein>
<evidence type="ECO:0000313" key="6">
    <source>
        <dbReference type="RefSeq" id="XP_028137977.1"/>
    </source>
</evidence>
<accession>A0A6P7FT65</accession>
<dbReference type="KEGG" id="dvv:114332388"/>
<dbReference type="SMART" id="SM00443">
    <property type="entry name" value="G_patch"/>
    <property type="match status" value="1"/>
</dbReference>
<dbReference type="GeneID" id="114332388"/>
<dbReference type="Proteomes" id="UP001652700">
    <property type="component" value="Unplaced"/>
</dbReference>
<name>A0A6P7FT65_DIAVI</name>
<gene>
    <name evidence="6" type="primary">LOC114332388</name>
</gene>
<feature type="compositionally biased region" description="Basic residues" evidence="2">
    <location>
        <begin position="386"/>
        <end position="399"/>
    </location>
</feature>
<feature type="region of interest" description="Disordered" evidence="2">
    <location>
        <begin position="284"/>
        <end position="305"/>
    </location>
</feature>
<dbReference type="RefSeq" id="XP_028137977.1">
    <property type="nucleotide sequence ID" value="XM_028282176.1"/>
</dbReference>
<dbReference type="AlphaFoldDB" id="A0A6P7FT65"/>
<dbReference type="GO" id="GO:0003676">
    <property type="term" value="F:nucleic acid binding"/>
    <property type="evidence" value="ECO:0007669"/>
    <property type="project" value="InterPro"/>
</dbReference>
<feature type="region of interest" description="Disordered" evidence="2">
    <location>
        <begin position="185"/>
        <end position="208"/>
    </location>
</feature>
<dbReference type="EnsemblMetazoa" id="XM_028282176.1">
    <property type="protein sequence ID" value="XP_028137977.1"/>
    <property type="gene ID" value="LOC114332388"/>
</dbReference>
<dbReference type="GO" id="GO:0005730">
    <property type="term" value="C:nucleolus"/>
    <property type="evidence" value="ECO:0007669"/>
    <property type="project" value="TreeGrafter"/>
</dbReference>
<reference evidence="4" key="2">
    <citation type="submission" date="2025-05" db="UniProtKB">
        <authorList>
            <consortium name="EnsemblMetazoa"/>
        </authorList>
    </citation>
    <scope>IDENTIFICATION</scope>
</reference>
<evidence type="ECO:0000313" key="4">
    <source>
        <dbReference type="EnsemblMetazoa" id="XP_028137977.1"/>
    </source>
</evidence>
<evidence type="ECO:0000313" key="5">
    <source>
        <dbReference type="Proteomes" id="UP001652700"/>
    </source>
</evidence>
<dbReference type="PROSITE" id="PS50174">
    <property type="entry name" value="G_PATCH"/>
    <property type="match status" value="1"/>
</dbReference>
<reference evidence="6" key="1">
    <citation type="submission" date="2025-04" db="UniProtKB">
        <authorList>
            <consortium name="RefSeq"/>
        </authorList>
    </citation>
    <scope>IDENTIFICATION</scope>
    <source>
        <tissue evidence="6">Whole insect</tissue>
    </source>
</reference>
<dbReference type="PANTHER" id="PTHR23149:SF9">
    <property type="entry name" value="G PATCH DOMAIN-CONTAINING PROTEIN 4"/>
    <property type="match status" value="1"/>
</dbReference>
<feature type="domain" description="G-patch" evidence="3">
    <location>
        <begin position="1"/>
        <end position="46"/>
    </location>
</feature>
<dbReference type="OrthoDB" id="10019757at2759"/>
<feature type="region of interest" description="Disordered" evidence="2">
    <location>
        <begin position="375"/>
        <end position="404"/>
    </location>
</feature>
<dbReference type="PANTHER" id="PTHR23149">
    <property type="entry name" value="G PATCH DOMAIN CONTAINING PROTEIN"/>
    <property type="match status" value="1"/>
</dbReference>
<sequence>MDFARKQLEKYGWSEGKGLGRNEDGISTAIKPKLKFDNSGVGHNVGEQFTNNWWEKLFNNAADNVNVQMDDNNDIKMNVKCKDAVEITTKNYSVKAFKQNSNLEYGSFLKTATMTGNDVKIHDVPNLPEIKSNFQSLTDEELFAACGGRTAHKGARHGLKLGGKLSRIQKQEKLLLKKMRKVSISDNDSEKTSTEKKLKKLKKQKEESREKYIPIMEDSMESTSSNGLKKKKKRKSVSFSETVIVTPIYTVDLDTSFESELGSVRGDNIEPHLEAIASGSDEGIEQDIENNNNNNNNNDYSDNHRSFEVGQFNINDLSKAERKKLKKKRKLEAKKNTPTVLFLQQLNIDPRDDEDVVDFEEDKDINLKKRKYLDDAGSSKMECHSKNRKKKDKQKRKKRKADEKLNTLVKSLDTVCRISESE</sequence>
<keyword evidence="5" id="KW-1185">Reference proteome</keyword>
<dbReference type="InterPro" id="IPR050656">
    <property type="entry name" value="PINX1"/>
</dbReference>
<evidence type="ECO:0000256" key="1">
    <source>
        <dbReference type="ARBA" id="ARBA00040365"/>
    </source>
</evidence>
<evidence type="ECO:0000256" key="2">
    <source>
        <dbReference type="SAM" id="MobiDB-lite"/>
    </source>
</evidence>
<dbReference type="InParanoid" id="A0A6P7FT65"/>
<dbReference type="InterPro" id="IPR000467">
    <property type="entry name" value="G_patch_dom"/>
</dbReference>
<proteinExistence type="predicted"/>